<dbReference type="EMBL" id="FOEQ01000009">
    <property type="protein sequence ID" value="SER53046.1"/>
    <property type="molecule type" value="Genomic_DNA"/>
</dbReference>
<proteinExistence type="predicted"/>
<evidence type="ECO:0000313" key="1">
    <source>
        <dbReference type="EMBL" id="SER53046.1"/>
    </source>
</evidence>
<evidence type="ECO:0000313" key="2">
    <source>
        <dbReference type="Proteomes" id="UP000199221"/>
    </source>
</evidence>
<name>A0A1H9PXM8_9PSED</name>
<dbReference type="AlphaFoldDB" id="A0A1H9PXM8"/>
<organism evidence="1 2">
    <name type="scientific">Pseudomonas soli</name>
    <dbReference type="NCBI Taxonomy" id="1306993"/>
    <lineage>
        <taxon>Bacteria</taxon>
        <taxon>Pseudomonadati</taxon>
        <taxon>Pseudomonadota</taxon>
        <taxon>Gammaproteobacteria</taxon>
        <taxon>Pseudomonadales</taxon>
        <taxon>Pseudomonadaceae</taxon>
        <taxon>Pseudomonas</taxon>
    </lineage>
</organism>
<dbReference type="Proteomes" id="UP000199221">
    <property type="component" value="Unassembled WGS sequence"/>
</dbReference>
<gene>
    <name evidence="1" type="ORF">SAMN05216230_10939</name>
</gene>
<reference evidence="1 2" key="1">
    <citation type="submission" date="2016-10" db="EMBL/GenBank/DDBJ databases">
        <authorList>
            <person name="de Groot N.N."/>
        </authorList>
    </citation>
    <scope>NUCLEOTIDE SEQUENCE [LARGE SCALE GENOMIC DNA]</scope>
    <source>
        <strain evidence="1 2">LMG 27941</strain>
    </source>
</reference>
<protein>
    <submittedName>
        <fullName evidence="1">Uncharacterized protein</fullName>
    </submittedName>
</protein>
<sequence>MRKVTRTVADPSTEWGFRIVPATYEEAEKITGFRLDRRQNYSINREGEVEVLGVCSMECSGCSCDCSSCSYGYNAHPPAGCRECGYTGRVRMHFGYPPSPPKRKQAA</sequence>
<accession>A0A1H9PXM8</accession>